<dbReference type="Pfam" id="PF22633">
    <property type="entry name" value="F5_F8_type_C_2"/>
    <property type="match status" value="1"/>
</dbReference>
<feature type="domain" description="F5/8 type C" evidence="1">
    <location>
        <begin position="1"/>
        <end position="111"/>
    </location>
</feature>
<dbReference type="Gene3D" id="2.60.120.260">
    <property type="entry name" value="Galactose-binding domain-like"/>
    <property type="match status" value="1"/>
</dbReference>
<reference evidence="2 3" key="1">
    <citation type="submission" date="2024-09" db="EMBL/GenBank/DDBJ databases">
        <authorList>
            <person name="Sun Q."/>
            <person name="Mori K."/>
        </authorList>
    </citation>
    <scope>NUCLEOTIDE SEQUENCE [LARGE SCALE GENOMIC DNA]</scope>
    <source>
        <strain evidence="2 3">TBRC 3947</strain>
    </source>
</reference>
<comment type="caution">
    <text evidence="2">The sequence shown here is derived from an EMBL/GenBank/DDBJ whole genome shotgun (WGS) entry which is preliminary data.</text>
</comment>
<sequence length="111" mass="12720">MARRRACQRRGSGTWWASAFAPDPQWLAIDLGEIWQVTQVRLLWERAYATAYRVELSTDRQTWKAVYRTSSGSGGAVDITFIRTPARYVRMVGTGRGMPGYGYSIHEFEVR</sequence>
<protein>
    <submittedName>
        <fullName evidence="2">Discoidin domain-containing protein</fullName>
    </submittedName>
</protein>
<accession>A0ABV6LY26</accession>
<evidence type="ECO:0000313" key="3">
    <source>
        <dbReference type="Proteomes" id="UP001589867"/>
    </source>
</evidence>
<dbReference type="InterPro" id="IPR000421">
    <property type="entry name" value="FA58C"/>
</dbReference>
<dbReference type="InterPro" id="IPR008979">
    <property type="entry name" value="Galactose-bd-like_sf"/>
</dbReference>
<gene>
    <name evidence="2" type="ORF">ACFFIA_05755</name>
</gene>
<dbReference type="PROSITE" id="PS50022">
    <property type="entry name" value="FA58C_3"/>
    <property type="match status" value="1"/>
</dbReference>
<name>A0ABV6LY26_9ACTN</name>
<dbReference type="EMBL" id="JBHLUH010000007">
    <property type="protein sequence ID" value="MFC0527158.1"/>
    <property type="molecule type" value="Genomic_DNA"/>
</dbReference>
<evidence type="ECO:0000259" key="1">
    <source>
        <dbReference type="PROSITE" id="PS50022"/>
    </source>
</evidence>
<organism evidence="2 3">
    <name type="scientific">Phytohabitans kaempferiae</name>
    <dbReference type="NCBI Taxonomy" id="1620943"/>
    <lineage>
        <taxon>Bacteria</taxon>
        <taxon>Bacillati</taxon>
        <taxon>Actinomycetota</taxon>
        <taxon>Actinomycetes</taxon>
        <taxon>Micromonosporales</taxon>
        <taxon>Micromonosporaceae</taxon>
    </lineage>
</organism>
<dbReference type="Proteomes" id="UP001589867">
    <property type="component" value="Unassembled WGS sequence"/>
</dbReference>
<dbReference type="RefSeq" id="WP_377246518.1">
    <property type="nucleotide sequence ID" value="NZ_JBHLUH010000007.1"/>
</dbReference>
<dbReference type="SUPFAM" id="SSF49785">
    <property type="entry name" value="Galactose-binding domain-like"/>
    <property type="match status" value="1"/>
</dbReference>
<proteinExistence type="predicted"/>
<evidence type="ECO:0000313" key="2">
    <source>
        <dbReference type="EMBL" id="MFC0527158.1"/>
    </source>
</evidence>
<keyword evidence="3" id="KW-1185">Reference proteome</keyword>